<dbReference type="GeneID" id="82892129"/>
<keyword evidence="3" id="KW-1185">Reference proteome</keyword>
<gene>
    <name evidence="2" type="ORF">NQ491_10305</name>
</gene>
<accession>A0ABY5V084</accession>
<organism evidence="2 3">
    <name type="scientific">Alistipes ihumii AP11</name>
    <dbReference type="NCBI Taxonomy" id="1211813"/>
    <lineage>
        <taxon>Bacteria</taxon>
        <taxon>Pseudomonadati</taxon>
        <taxon>Bacteroidota</taxon>
        <taxon>Bacteroidia</taxon>
        <taxon>Bacteroidales</taxon>
        <taxon>Rikenellaceae</taxon>
        <taxon>Alistipes</taxon>
    </lineage>
</organism>
<dbReference type="Pfam" id="PF01047">
    <property type="entry name" value="MarR"/>
    <property type="match status" value="1"/>
</dbReference>
<dbReference type="InterPro" id="IPR036390">
    <property type="entry name" value="WH_DNA-bd_sf"/>
</dbReference>
<feature type="domain" description="HTH marR-type" evidence="1">
    <location>
        <begin position="4"/>
        <end position="47"/>
    </location>
</feature>
<dbReference type="InterPro" id="IPR000835">
    <property type="entry name" value="HTH_MarR-typ"/>
</dbReference>
<name>A0ABY5V084_9BACT</name>
<dbReference type="Proteomes" id="UP001059295">
    <property type="component" value="Chromosome"/>
</dbReference>
<dbReference type="SUPFAM" id="SSF46785">
    <property type="entry name" value="Winged helix' DNA-binding domain"/>
    <property type="match status" value="1"/>
</dbReference>
<protein>
    <submittedName>
        <fullName evidence="2">MarR family transcriptional regulator</fullName>
    </submittedName>
</protein>
<dbReference type="EMBL" id="CP102294">
    <property type="protein sequence ID" value="UWN57029.1"/>
    <property type="molecule type" value="Genomic_DNA"/>
</dbReference>
<evidence type="ECO:0000259" key="1">
    <source>
        <dbReference type="Pfam" id="PF01047"/>
    </source>
</evidence>
<sequence length="56" mass="6236">MEEKILKALQEKGAMRPGDIAAAAGVDKEEAAKVIKKLAKEGKIYSPKRCFYDIRK</sequence>
<evidence type="ECO:0000313" key="3">
    <source>
        <dbReference type="Proteomes" id="UP001059295"/>
    </source>
</evidence>
<dbReference type="RefSeq" id="WP_019245637.1">
    <property type="nucleotide sequence ID" value="NZ_CAPH01000009.1"/>
</dbReference>
<proteinExistence type="predicted"/>
<reference evidence="2" key="1">
    <citation type="journal article" date="2022" name="Cell">
        <title>Design, construction, and in vivo augmentation of a complex gut microbiome.</title>
        <authorList>
            <person name="Cheng A.G."/>
            <person name="Ho P.Y."/>
            <person name="Aranda-Diaz A."/>
            <person name="Jain S."/>
            <person name="Yu F.B."/>
            <person name="Meng X."/>
            <person name="Wang M."/>
            <person name="Iakiviak M."/>
            <person name="Nagashima K."/>
            <person name="Zhao A."/>
            <person name="Murugkar P."/>
            <person name="Patil A."/>
            <person name="Atabakhsh K."/>
            <person name="Weakley A."/>
            <person name="Yan J."/>
            <person name="Brumbaugh A.R."/>
            <person name="Higginbottom S."/>
            <person name="Dimas A."/>
            <person name="Shiver A.L."/>
            <person name="Deutschbauer A."/>
            <person name="Neff N."/>
            <person name="Sonnenburg J.L."/>
            <person name="Huang K.C."/>
            <person name="Fischbach M.A."/>
        </authorList>
    </citation>
    <scope>NUCLEOTIDE SEQUENCE</scope>
    <source>
        <strain evidence="2">AP11</strain>
    </source>
</reference>
<evidence type="ECO:0000313" key="2">
    <source>
        <dbReference type="EMBL" id="UWN57029.1"/>
    </source>
</evidence>
<dbReference type="InterPro" id="IPR036388">
    <property type="entry name" value="WH-like_DNA-bd_sf"/>
</dbReference>
<dbReference type="Gene3D" id="1.10.10.10">
    <property type="entry name" value="Winged helix-like DNA-binding domain superfamily/Winged helix DNA-binding domain"/>
    <property type="match status" value="1"/>
</dbReference>